<keyword evidence="3" id="KW-1185">Reference proteome</keyword>
<gene>
    <name evidence="2" type="ORF">FDQ92_06610</name>
</gene>
<dbReference type="OrthoDB" id="5499031at2"/>
<proteinExistence type="predicted"/>
<feature type="transmembrane region" description="Helical" evidence="1">
    <location>
        <begin position="14"/>
        <end position="31"/>
    </location>
</feature>
<protein>
    <submittedName>
        <fullName evidence="2">Uncharacterized protein</fullName>
    </submittedName>
</protein>
<feature type="transmembrane region" description="Helical" evidence="1">
    <location>
        <begin position="224"/>
        <end position="248"/>
    </location>
</feature>
<evidence type="ECO:0000313" key="2">
    <source>
        <dbReference type="EMBL" id="QCQ21877.1"/>
    </source>
</evidence>
<reference evidence="2 3" key="1">
    <citation type="submission" date="2019-05" db="EMBL/GenBank/DDBJ databases">
        <title>The Complete Genome Sequence of the n-alkane-degrading Desulfoglaeba alkanexedens ALDC reveals multiple alkylsuccinate synthase gene clusters.</title>
        <authorList>
            <person name="Callaghan A.V."/>
            <person name="Davidova I.A."/>
            <person name="Duncan K.E."/>
            <person name="Morris B."/>
            <person name="McInerney M.J."/>
        </authorList>
    </citation>
    <scope>NUCLEOTIDE SEQUENCE [LARGE SCALE GENOMIC DNA]</scope>
    <source>
        <strain evidence="2 3">ALDC</strain>
    </source>
</reference>
<sequence length="310" mass="35491">MTYTLRRYETSQRLWWFLFLLVSLGGGYIIQDGLMPGPGGPAPGAGTYRSMDFWTRRDWLSQGILGEVIVFLVGALLFFLLCRALWLLIQFAGKASIGRILEQALPLPKPSKTNPEWILESLEKVMPAQQLFHRASRSPLRFLSIAHKRLIVLFSGHQESLSAEELTHREHRVETVDWHQISGSWESFRWMARVLPFLALGQGVWLLYLRLQPIFEGSEELADITALIAVCLLPFGQTLVLVIALYLAQGLLSRLEHYYLARLDALFYDQILSRLPLQSSDTLMVLQAMKKHFQELQQALQRIEQRLTGS</sequence>
<keyword evidence="1" id="KW-0812">Transmembrane</keyword>
<accession>A0A4P8L1X5</accession>
<keyword evidence="1" id="KW-1133">Transmembrane helix</keyword>
<keyword evidence="1" id="KW-0472">Membrane</keyword>
<dbReference type="EMBL" id="CP040098">
    <property type="protein sequence ID" value="QCQ21877.1"/>
    <property type="molecule type" value="Genomic_DNA"/>
</dbReference>
<evidence type="ECO:0000256" key="1">
    <source>
        <dbReference type="SAM" id="Phobius"/>
    </source>
</evidence>
<dbReference type="KEGG" id="dax:FDQ92_06610"/>
<name>A0A4P8L1X5_9BACT</name>
<evidence type="ECO:0000313" key="3">
    <source>
        <dbReference type="Proteomes" id="UP000298602"/>
    </source>
</evidence>
<dbReference type="AlphaFoldDB" id="A0A4P8L1X5"/>
<dbReference type="RefSeq" id="WP_137423846.1">
    <property type="nucleotide sequence ID" value="NZ_CP040098.1"/>
</dbReference>
<dbReference type="Proteomes" id="UP000298602">
    <property type="component" value="Chromosome"/>
</dbReference>
<organism evidence="2 3">
    <name type="scientific">Desulfoglaeba alkanexedens ALDC</name>
    <dbReference type="NCBI Taxonomy" id="980445"/>
    <lineage>
        <taxon>Bacteria</taxon>
        <taxon>Pseudomonadati</taxon>
        <taxon>Thermodesulfobacteriota</taxon>
        <taxon>Syntrophobacteria</taxon>
        <taxon>Syntrophobacterales</taxon>
        <taxon>Syntrophobacteraceae</taxon>
        <taxon>Desulfoglaeba</taxon>
    </lineage>
</organism>
<feature type="transmembrane region" description="Helical" evidence="1">
    <location>
        <begin position="190"/>
        <end position="209"/>
    </location>
</feature>
<feature type="transmembrane region" description="Helical" evidence="1">
    <location>
        <begin position="68"/>
        <end position="89"/>
    </location>
</feature>
<reference evidence="2 3" key="2">
    <citation type="submission" date="2019-05" db="EMBL/GenBank/DDBJ databases">
        <authorList>
            <person name="Suflita J.M."/>
            <person name="Marks C.R."/>
        </authorList>
    </citation>
    <scope>NUCLEOTIDE SEQUENCE [LARGE SCALE GENOMIC DNA]</scope>
    <source>
        <strain evidence="2 3">ALDC</strain>
    </source>
</reference>